<dbReference type="InterPro" id="IPR047801">
    <property type="entry name" value="Peptidase_C45"/>
</dbReference>
<sequence length="105" mass="12035">MPVNDSTGRRQCIPILYTKGTHYEVGYDMGRTFSDMIHNFLKISTSLNKCYLSCYDMPEGRKAYEDTLNCVKTNFPQYVRELEGIADGAKVPFHKVNFLYSCTVS</sequence>
<dbReference type="PANTHER" id="PTHR34180:SF1">
    <property type="entry name" value="BETA-ALANYL-DOPAMINE_CARCININE HYDROLASE"/>
    <property type="match status" value="1"/>
</dbReference>
<protein>
    <submittedName>
        <fullName evidence="1">Uncharacterized protein</fullName>
    </submittedName>
</protein>
<dbReference type="PANTHER" id="PTHR34180">
    <property type="entry name" value="PEPTIDASE C45"/>
    <property type="match status" value="1"/>
</dbReference>
<dbReference type="OrthoDB" id="189997at2759"/>
<name>A0A653BJK6_CALMS</name>
<organism evidence="1 2">
    <name type="scientific">Callosobruchus maculatus</name>
    <name type="common">Southern cowpea weevil</name>
    <name type="synonym">Pulse bruchid</name>
    <dbReference type="NCBI Taxonomy" id="64391"/>
    <lineage>
        <taxon>Eukaryota</taxon>
        <taxon>Metazoa</taxon>
        <taxon>Ecdysozoa</taxon>
        <taxon>Arthropoda</taxon>
        <taxon>Hexapoda</taxon>
        <taxon>Insecta</taxon>
        <taxon>Pterygota</taxon>
        <taxon>Neoptera</taxon>
        <taxon>Endopterygota</taxon>
        <taxon>Coleoptera</taxon>
        <taxon>Polyphaga</taxon>
        <taxon>Cucujiformia</taxon>
        <taxon>Chrysomeloidea</taxon>
        <taxon>Chrysomelidae</taxon>
        <taxon>Bruchinae</taxon>
        <taxon>Bruchini</taxon>
        <taxon>Callosobruchus</taxon>
    </lineage>
</organism>
<reference evidence="1 2" key="1">
    <citation type="submission" date="2019-01" db="EMBL/GenBank/DDBJ databases">
        <authorList>
            <person name="Sayadi A."/>
        </authorList>
    </citation>
    <scope>NUCLEOTIDE SEQUENCE [LARGE SCALE GENOMIC DNA]</scope>
</reference>
<evidence type="ECO:0000313" key="1">
    <source>
        <dbReference type="EMBL" id="VEN35787.1"/>
    </source>
</evidence>
<proteinExistence type="predicted"/>
<keyword evidence="2" id="KW-1185">Reference proteome</keyword>
<evidence type="ECO:0000313" key="2">
    <source>
        <dbReference type="Proteomes" id="UP000410492"/>
    </source>
</evidence>
<dbReference type="Gene3D" id="1.10.10.2120">
    <property type="match status" value="1"/>
</dbReference>
<gene>
    <name evidence="1" type="ORF">CALMAC_LOCUS1592</name>
</gene>
<dbReference type="EMBL" id="CAACVG010001872">
    <property type="protein sequence ID" value="VEN35787.1"/>
    <property type="molecule type" value="Genomic_DNA"/>
</dbReference>
<dbReference type="AlphaFoldDB" id="A0A653BJK6"/>
<accession>A0A653BJK6</accession>
<dbReference type="Proteomes" id="UP000410492">
    <property type="component" value="Unassembled WGS sequence"/>
</dbReference>